<comment type="caution">
    <text evidence="2">The sequence shown here is derived from an EMBL/GenBank/DDBJ whole genome shotgun (WGS) entry which is preliminary data.</text>
</comment>
<feature type="transmembrane region" description="Helical" evidence="1">
    <location>
        <begin position="51"/>
        <end position="72"/>
    </location>
</feature>
<feature type="transmembrane region" description="Helical" evidence="1">
    <location>
        <begin position="12"/>
        <end position="31"/>
    </location>
</feature>
<protein>
    <recommendedName>
        <fullName evidence="3">Citrate transporter-like domain-containing protein</fullName>
    </recommendedName>
</protein>
<dbReference type="InterPro" id="IPR031566">
    <property type="entry name" value="CitMHS_2"/>
</dbReference>
<gene>
    <name evidence="2" type="ORF">S01H1_55542</name>
</gene>
<feature type="transmembrane region" description="Helical" evidence="1">
    <location>
        <begin position="133"/>
        <end position="158"/>
    </location>
</feature>
<organism evidence="2">
    <name type="scientific">marine sediment metagenome</name>
    <dbReference type="NCBI Taxonomy" id="412755"/>
    <lineage>
        <taxon>unclassified sequences</taxon>
        <taxon>metagenomes</taxon>
        <taxon>ecological metagenomes</taxon>
    </lineage>
</organism>
<keyword evidence="1" id="KW-1133">Transmembrane helix</keyword>
<feature type="transmembrane region" description="Helical" evidence="1">
    <location>
        <begin position="93"/>
        <end position="113"/>
    </location>
</feature>
<evidence type="ECO:0000256" key="1">
    <source>
        <dbReference type="SAM" id="Phobius"/>
    </source>
</evidence>
<name>X0W654_9ZZZZ</name>
<keyword evidence="1" id="KW-0812">Transmembrane</keyword>
<evidence type="ECO:0000313" key="2">
    <source>
        <dbReference type="EMBL" id="GAG26025.1"/>
    </source>
</evidence>
<sequence>LREENKFTYHPVLEVAFLFIGIFLTMMPALVYLETHGSTLVEKGLNEPWMIFWFTGILSSFLDNAPTYLSFFTLAQGMKLAGETVAATGITPVMLKAISLGAVFMGANTYIGNGPNFLVKAISDDSGTKMPSFLGYMIWSGLILIPTFILVTFLVFILEII</sequence>
<dbReference type="EMBL" id="BARS01036111">
    <property type="protein sequence ID" value="GAG26025.1"/>
    <property type="molecule type" value="Genomic_DNA"/>
</dbReference>
<proteinExistence type="predicted"/>
<feature type="non-terminal residue" evidence="2">
    <location>
        <position position="1"/>
    </location>
</feature>
<keyword evidence="1" id="KW-0472">Membrane</keyword>
<reference evidence="2" key="1">
    <citation type="journal article" date="2014" name="Front. Microbiol.">
        <title>High frequency of phylogenetically diverse reductive dehalogenase-homologous genes in deep subseafloor sedimentary metagenomes.</title>
        <authorList>
            <person name="Kawai M."/>
            <person name="Futagami T."/>
            <person name="Toyoda A."/>
            <person name="Takaki Y."/>
            <person name="Nishi S."/>
            <person name="Hori S."/>
            <person name="Arai W."/>
            <person name="Tsubouchi T."/>
            <person name="Morono Y."/>
            <person name="Uchiyama I."/>
            <person name="Ito T."/>
            <person name="Fujiyama A."/>
            <person name="Inagaki F."/>
            <person name="Takami H."/>
        </authorList>
    </citation>
    <scope>NUCLEOTIDE SEQUENCE</scope>
    <source>
        <strain evidence="2">Expedition CK06-06</strain>
    </source>
</reference>
<dbReference type="Pfam" id="PF16980">
    <property type="entry name" value="CitMHS_2"/>
    <property type="match status" value="1"/>
</dbReference>
<accession>X0W654</accession>
<dbReference type="AlphaFoldDB" id="X0W654"/>
<evidence type="ECO:0008006" key="3">
    <source>
        <dbReference type="Google" id="ProtNLM"/>
    </source>
</evidence>